<proteinExistence type="predicted"/>
<dbReference type="EMBL" id="BTSY01000005">
    <property type="protein sequence ID" value="GMT31078.1"/>
    <property type="molecule type" value="Genomic_DNA"/>
</dbReference>
<keyword evidence="2" id="KW-1185">Reference proteome</keyword>
<evidence type="ECO:0000313" key="2">
    <source>
        <dbReference type="Proteomes" id="UP001432322"/>
    </source>
</evidence>
<protein>
    <submittedName>
        <fullName evidence="1">Uncharacterized protein</fullName>
    </submittedName>
</protein>
<feature type="non-terminal residue" evidence="1">
    <location>
        <position position="1"/>
    </location>
</feature>
<feature type="non-terminal residue" evidence="1">
    <location>
        <position position="85"/>
    </location>
</feature>
<name>A0AAV5WLB9_9BILA</name>
<gene>
    <name evidence="1" type="ORF">PFISCL1PPCAC_22375</name>
</gene>
<dbReference type="Proteomes" id="UP001432322">
    <property type="component" value="Unassembled WGS sequence"/>
</dbReference>
<sequence>RLLYFRYRSADDVRTMSNVAGNERKRASSVKEMPSVEVVAPRRASCSDVPTGGERIWEQIMRKFYQRDNEHQETLCVPDGVTIGA</sequence>
<evidence type="ECO:0000313" key="1">
    <source>
        <dbReference type="EMBL" id="GMT31078.1"/>
    </source>
</evidence>
<organism evidence="1 2">
    <name type="scientific">Pristionchus fissidentatus</name>
    <dbReference type="NCBI Taxonomy" id="1538716"/>
    <lineage>
        <taxon>Eukaryota</taxon>
        <taxon>Metazoa</taxon>
        <taxon>Ecdysozoa</taxon>
        <taxon>Nematoda</taxon>
        <taxon>Chromadorea</taxon>
        <taxon>Rhabditida</taxon>
        <taxon>Rhabditina</taxon>
        <taxon>Diplogasteromorpha</taxon>
        <taxon>Diplogasteroidea</taxon>
        <taxon>Neodiplogasteridae</taxon>
        <taxon>Pristionchus</taxon>
    </lineage>
</organism>
<comment type="caution">
    <text evidence="1">The sequence shown here is derived from an EMBL/GenBank/DDBJ whole genome shotgun (WGS) entry which is preliminary data.</text>
</comment>
<reference evidence="1" key="1">
    <citation type="submission" date="2023-10" db="EMBL/GenBank/DDBJ databases">
        <title>Genome assembly of Pristionchus species.</title>
        <authorList>
            <person name="Yoshida K."/>
            <person name="Sommer R.J."/>
        </authorList>
    </citation>
    <scope>NUCLEOTIDE SEQUENCE</scope>
    <source>
        <strain evidence="1">RS5133</strain>
    </source>
</reference>
<accession>A0AAV5WLB9</accession>
<dbReference type="AlphaFoldDB" id="A0AAV5WLB9"/>